<protein>
    <submittedName>
        <fullName evidence="4">Thioredoxin domain-containing protein</fullName>
    </submittedName>
</protein>
<dbReference type="SUPFAM" id="SSF52833">
    <property type="entry name" value="Thioredoxin-like"/>
    <property type="match status" value="1"/>
</dbReference>
<organism evidence="4 5">
    <name type="scientific">Actinacidiphila polyblastidii</name>
    <dbReference type="NCBI Taxonomy" id="3110430"/>
    <lineage>
        <taxon>Bacteria</taxon>
        <taxon>Bacillati</taxon>
        <taxon>Actinomycetota</taxon>
        <taxon>Actinomycetes</taxon>
        <taxon>Kitasatosporales</taxon>
        <taxon>Streptomycetaceae</taxon>
        <taxon>Actinacidiphila</taxon>
    </lineage>
</organism>
<keyword evidence="2" id="KW-1133">Transmembrane helix</keyword>
<dbReference type="InterPro" id="IPR012336">
    <property type="entry name" value="Thioredoxin-like_fold"/>
</dbReference>
<comment type="caution">
    <text evidence="4">The sequence shown here is derived from an EMBL/GenBank/DDBJ whole genome shotgun (WGS) entry which is preliminary data.</text>
</comment>
<accession>A0ABU7P6X0</accession>
<proteinExistence type="predicted"/>
<feature type="compositionally biased region" description="Low complexity" evidence="1">
    <location>
        <begin position="1"/>
        <end position="11"/>
    </location>
</feature>
<evidence type="ECO:0000256" key="1">
    <source>
        <dbReference type="SAM" id="MobiDB-lite"/>
    </source>
</evidence>
<feature type="transmembrane region" description="Helical" evidence="2">
    <location>
        <begin position="34"/>
        <end position="54"/>
    </location>
</feature>
<keyword evidence="2" id="KW-0812">Transmembrane</keyword>
<name>A0ABU7P6X0_9ACTN</name>
<sequence>MSSRNSKNAKAAARERLRAEREKEVKRAKVRRQITVAVSIVVVLGAAAGIAVAVNQANKPGYWQAAADKPLVEPAHSSGTDGTSIVVGDATNKHVLKVYEDLRCPVCAAFEQQSGDEVQTLAKSGKYQISYTMGDFIDDRGGDGSKNALSALGAALNVSTDAFVQYHKVLYSKAVHPDETTDGFGSDATLIKAAQQVPALKDNQAFQTAVKDGTYDKWALTMAKQFDSDGITSTPTVKLDGKAVDNVQAMASGQFTSTVEGLLK</sequence>
<keyword evidence="2" id="KW-0472">Membrane</keyword>
<evidence type="ECO:0000256" key="2">
    <source>
        <dbReference type="SAM" id="Phobius"/>
    </source>
</evidence>
<reference evidence="4 5" key="1">
    <citation type="submission" date="2023-12" db="EMBL/GenBank/DDBJ databases">
        <title>Streptomyces sp. V4-01.</title>
        <authorList>
            <person name="Somphong A."/>
            <person name="Phongsopitanun W."/>
        </authorList>
    </citation>
    <scope>NUCLEOTIDE SEQUENCE [LARGE SCALE GENOMIC DNA]</scope>
    <source>
        <strain evidence="4 5">V4-01</strain>
    </source>
</reference>
<dbReference type="RefSeq" id="WP_330793464.1">
    <property type="nucleotide sequence ID" value="NZ_JAZEWV010000003.1"/>
</dbReference>
<dbReference type="Pfam" id="PF13462">
    <property type="entry name" value="Thioredoxin_4"/>
    <property type="match status" value="1"/>
</dbReference>
<evidence type="ECO:0000313" key="5">
    <source>
        <dbReference type="Proteomes" id="UP001344658"/>
    </source>
</evidence>
<evidence type="ECO:0000313" key="4">
    <source>
        <dbReference type="EMBL" id="MEE4541566.1"/>
    </source>
</evidence>
<dbReference type="Gene3D" id="3.40.30.10">
    <property type="entry name" value="Glutaredoxin"/>
    <property type="match status" value="1"/>
</dbReference>
<feature type="domain" description="Thioredoxin-like fold" evidence="3">
    <location>
        <begin position="81"/>
        <end position="248"/>
    </location>
</feature>
<evidence type="ECO:0000259" key="3">
    <source>
        <dbReference type="Pfam" id="PF13462"/>
    </source>
</evidence>
<gene>
    <name evidence="4" type="ORF">V2S66_06225</name>
</gene>
<dbReference type="InterPro" id="IPR036249">
    <property type="entry name" value="Thioredoxin-like_sf"/>
</dbReference>
<feature type="region of interest" description="Disordered" evidence="1">
    <location>
        <begin position="1"/>
        <end position="20"/>
    </location>
</feature>
<dbReference type="Proteomes" id="UP001344658">
    <property type="component" value="Unassembled WGS sequence"/>
</dbReference>
<dbReference type="EMBL" id="JAZEWV010000003">
    <property type="protein sequence ID" value="MEE4541566.1"/>
    <property type="molecule type" value="Genomic_DNA"/>
</dbReference>
<keyword evidence="5" id="KW-1185">Reference proteome</keyword>